<dbReference type="EMBL" id="BAAAUD010000029">
    <property type="protein sequence ID" value="GAA2940661.1"/>
    <property type="molecule type" value="Genomic_DNA"/>
</dbReference>
<comment type="caution">
    <text evidence="1">The sequence shown here is derived from an EMBL/GenBank/DDBJ whole genome shotgun (WGS) entry which is preliminary data.</text>
</comment>
<evidence type="ECO:0000313" key="2">
    <source>
        <dbReference type="Proteomes" id="UP001500403"/>
    </source>
</evidence>
<reference evidence="1 2" key="1">
    <citation type="journal article" date="2019" name="Int. J. Syst. Evol. Microbiol.">
        <title>The Global Catalogue of Microorganisms (GCM) 10K type strain sequencing project: providing services to taxonomists for standard genome sequencing and annotation.</title>
        <authorList>
            <consortium name="The Broad Institute Genomics Platform"/>
            <consortium name="The Broad Institute Genome Sequencing Center for Infectious Disease"/>
            <person name="Wu L."/>
            <person name="Ma J."/>
        </authorList>
    </citation>
    <scope>NUCLEOTIDE SEQUENCE [LARGE SCALE GENOMIC DNA]</scope>
    <source>
        <strain evidence="1 2">JCM 9088</strain>
    </source>
</reference>
<dbReference type="Proteomes" id="UP001500403">
    <property type="component" value="Unassembled WGS sequence"/>
</dbReference>
<keyword evidence="2" id="KW-1185">Reference proteome</keyword>
<gene>
    <name evidence="1" type="ORF">GCM10010446_27410</name>
</gene>
<protein>
    <submittedName>
        <fullName evidence="1">Uncharacterized protein</fullName>
    </submittedName>
</protein>
<name>A0ABN3X803_9ACTN</name>
<sequence>MGQAEIGGSVDAVLSSGWDSVRQRALLGAYGTDGVPQERATAESRVELLGRLRWEVIQGGVVFLTYTQLLDGAAFAVLRPAELLDELAIRAVGGGAMLPVRVNARDADLGAQLLAMLSRGFLLSSLPLSGERCHRLQHRLAEAGGGVAASGADGPVDAVDRLLRASGELDPALRLRLVARWRDWLEAAGRGLLEVRDLAPADYPTAYAVQPPPAPGELRSDAGRGVLEAWTGRALDVGGMPNRSLLYDRLEPLTRAAGRAERDDAELLRESFDETYYRAIAAGERCMLALAAPRRGVRRREAEALTGEAPLVTFPTGFERRLGLMPGEDWQRFADDAADALGRWWEARDPAALQEIGELLGGRTKDPGSGGPAAGGAPMTRIQRAVRTVGGRTGELTAAGGLGAAANLVAGEGLLGDAVSGMAGTMVPVVVAVVLAGGRAVGRRSLDAYRGRCDVVELPTAVPTVQSDPDGQ</sequence>
<accession>A0ABN3X803</accession>
<evidence type="ECO:0000313" key="1">
    <source>
        <dbReference type="EMBL" id="GAA2940661.1"/>
    </source>
</evidence>
<proteinExistence type="predicted"/>
<organism evidence="1 2">
    <name type="scientific">Streptomyces enissocaesilis</name>
    <dbReference type="NCBI Taxonomy" id="332589"/>
    <lineage>
        <taxon>Bacteria</taxon>
        <taxon>Bacillati</taxon>
        <taxon>Actinomycetota</taxon>
        <taxon>Actinomycetes</taxon>
        <taxon>Kitasatosporales</taxon>
        <taxon>Streptomycetaceae</taxon>
        <taxon>Streptomyces</taxon>
        <taxon>Streptomyces rochei group</taxon>
    </lineage>
</organism>